<feature type="region of interest" description="Disordered" evidence="1">
    <location>
        <begin position="1"/>
        <end position="217"/>
    </location>
</feature>
<proteinExistence type="predicted"/>
<sequence length="248" mass="26494">MPRKATTHDASAPSKYMNARSKTANAKSKAKATPRKEDRKAASKAASTPVADAAAQGSRSRSLSPDDRPNPRFAYRDHSPGAESPVFDIPMITGSGSDENTTGFTKDKTPAQDAPSQDTPVDDSVAFEAKAAPKSSPARNLTFGKGKARKHATPGSPTLEPPIAKGYRSLFDSESDEAEEEEDAITEPQQISNDLDERQDRYQAAQPQGAPEVASCALPTPMYPSGYYTPDAGYGSPIFLEHLKPLVV</sequence>
<gene>
    <name evidence="2" type="ORF">PHPALM_14188</name>
</gene>
<evidence type="ECO:0000313" key="2">
    <source>
        <dbReference type="EMBL" id="POM69524.1"/>
    </source>
</evidence>
<feature type="compositionally biased region" description="Acidic residues" evidence="1">
    <location>
        <begin position="173"/>
        <end position="185"/>
    </location>
</feature>
<feature type="compositionally biased region" description="Polar residues" evidence="1">
    <location>
        <begin position="94"/>
        <end position="104"/>
    </location>
</feature>
<dbReference type="Proteomes" id="UP000237271">
    <property type="component" value="Unassembled WGS sequence"/>
</dbReference>
<organism evidence="2 3">
    <name type="scientific">Phytophthora palmivora</name>
    <dbReference type="NCBI Taxonomy" id="4796"/>
    <lineage>
        <taxon>Eukaryota</taxon>
        <taxon>Sar</taxon>
        <taxon>Stramenopiles</taxon>
        <taxon>Oomycota</taxon>
        <taxon>Peronosporomycetes</taxon>
        <taxon>Peronosporales</taxon>
        <taxon>Peronosporaceae</taxon>
        <taxon>Phytophthora</taxon>
    </lineage>
</organism>
<keyword evidence="3" id="KW-1185">Reference proteome</keyword>
<evidence type="ECO:0008006" key="4">
    <source>
        <dbReference type="Google" id="ProtNLM"/>
    </source>
</evidence>
<dbReference type="EMBL" id="NCKW01007854">
    <property type="protein sequence ID" value="POM69524.1"/>
    <property type="molecule type" value="Genomic_DNA"/>
</dbReference>
<feature type="compositionally biased region" description="Low complexity" evidence="1">
    <location>
        <begin position="18"/>
        <end position="27"/>
    </location>
</feature>
<name>A0A2P4XVD4_9STRA</name>
<comment type="caution">
    <text evidence="2">The sequence shown here is derived from an EMBL/GenBank/DDBJ whole genome shotgun (WGS) entry which is preliminary data.</text>
</comment>
<reference evidence="2 3" key="1">
    <citation type="journal article" date="2017" name="Genome Biol. Evol.">
        <title>Phytophthora megakarya and P. palmivora, closely related causal agents of cacao black pod rot, underwent increases in genome sizes and gene numbers by different mechanisms.</title>
        <authorList>
            <person name="Ali S.S."/>
            <person name="Shao J."/>
            <person name="Lary D.J."/>
            <person name="Kronmiller B."/>
            <person name="Shen D."/>
            <person name="Strem M.D."/>
            <person name="Amoako-Attah I."/>
            <person name="Akrofi A.Y."/>
            <person name="Begoude B.A."/>
            <person name="Ten Hoopen G.M."/>
            <person name="Coulibaly K."/>
            <person name="Kebe B.I."/>
            <person name="Melnick R.L."/>
            <person name="Guiltinan M.J."/>
            <person name="Tyler B.M."/>
            <person name="Meinhardt L.W."/>
            <person name="Bailey B.A."/>
        </authorList>
    </citation>
    <scope>NUCLEOTIDE SEQUENCE [LARGE SCALE GENOMIC DNA]</scope>
    <source>
        <strain evidence="3">sbr112.9</strain>
    </source>
</reference>
<protein>
    <recommendedName>
        <fullName evidence="4">ABC Superfamily</fullName>
    </recommendedName>
</protein>
<dbReference type="AlphaFoldDB" id="A0A2P4XVD4"/>
<evidence type="ECO:0000313" key="3">
    <source>
        <dbReference type="Proteomes" id="UP000237271"/>
    </source>
</evidence>
<feature type="compositionally biased region" description="Basic and acidic residues" evidence="1">
    <location>
        <begin position="64"/>
        <end position="80"/>
    </location>
</feature>
<evidence type="ECO:0000256" key="1">
    <source>
        <dbReference type="SAM" id="MobiDB-lite"/>
    </source>
</evidence>
<accession>A0A2P4XVD4</accession>